<dbReference type="EMBL" id="CAJQZC010000005">
    <property type="protein sequence ID" value="CAG4901554.1"/>
    <property type="molecule type" value="Genomic_DNA"/>
</dbReference>
<name>A0A9N8X2H2_9BURK</name>
<accession>A0A9N8X2H2</accession>
<keyword evidence="2" id="KW-1185">Reference proteome</keyword>
<evidence type="ECO:0000313" key="2">
    <source>
        <dbReference type="Proteomes" id="UP000789704"/>
    </source>
</evidence>
<gene>
    <name evidence="1" type="ORF">LMG31841_03005</name>
</gene>
<protein>
    <submittedName>
        <fullName evidence="1">Uncharacterized protein</fullName>
    </submittedName>
</protein>
<dbReference type="RefSeq" id="WP_407674289.1">
    <property type="nucleotide sequence ID" value="NZ_CAJQYX010000002.1"/>
</dbReference>
<dbReference type="Proteomes" id="UP000789704">
    <property type="component" value="Unassembled WGS sequence"/>
</dbReference>
<comment type="caution">
    <text evidence="1">The sequence shown here is derived from an EMBL/GenBank/DDBJ whole genome shotgun (WGS) entry which is preliminary data.</text>
</comment>
<proteinExistence type="predicted"/>
<evidence type="ECO:0000313" key="1">
    <source>
        <dbReference type="EMBL" id="CAG4901554.1"/>
    </source>
</evidence>
<sequence length="68" mass="7383">MEFLLTCFIAGLVLAIPAWIIAQRSGARRGFVAARHFDPDDAVTCDIEPVALRARLLPDPAPSHEVSP</sequence>
<dbReference type="AlphaFoldDB" id="A0A9N8X2H2"/>
<organism evidence="1 2">
    <name type="scientific">Paraburkholderia saeva</name>
    <dbReference type="NCBI Taxonomy" id="2777537"/>
    <lineage>
        <taxon>Bacteria</taxon>
        <taxon>Pseudomonadati</taxon>
        <taxon>Pseudomonadota</taxon>
        <taxon>Betaproteobacteria</taxon>
        <taxon>Burkholderiales</taxon>
        <taxon>Burkholderiaceae</taxon>
        <taxon>Paraburkholderia</taxon>
    </lineage>
</organism>
<reference evidence="1" key="1">
    <citation type="submission" date="2021-04" db="EMBL/GenBank/DDBJ databases">
        <authorList>
            <person name="Vanwijnsberghe S."/>
        </authorList>
    </citation>
    <scope>NUCLEOTIDE SEQUENCE</scope>
    <source>
        <strain evidence="1">LMG 31841</strain>
    </source>
</reference>